<sequence length="323" mass="35477">MPCGYTGGRTEKFILSQIWAYGASEKHKEAVDVAGKASAMQLMLAKSRELEPHSLLCAYFLDKNQLSYEIMPEQCFLVKDGVDLSNGTSSFGRSAGAYGSYINATSVADIVSVCASFVMQMIKIEINEATSFSITSDESTDCGGTKHLMVLFACACSYVVELVAGTSNAVFAAVMHLLEDFDLDCCNIFGFASNGASVMLGCRKGVAMKVPHLIMLHCPARRLNLAAEDAEGPKEKRMSVVTAICSYFNKPLLRQQLLDEAIERFQAEKLKPLHTWRLHGLSSVHAMSNFYELLSPNAYVIHEDKSSLASFHDIYLANDGFHF</sequence>
<proteinExistence type="predicted"/>
<evidence type="ECO:0008006" key="3">
    <source>
        <dbReference type="Google" id="ProtNLM"/>
    </source>
</evidence>
<name>A0A1V9YJC6_ACHHY</name>
<dbReference type="PANTHER" id="PTHR46880">
    <property type="entry name" value="RAS-ASSOCIATING DOMAIN-CONTAINING PROTEIN"/>
    <property type="match status" value="1"/>
</dbReference>
<dbReference type="OrthoDB" id="10000786at2759"/>
<gene>
    <name evidence="1" type="ORF">ACHHYP_11325</name>
</gene>
<evidence type="ECO:0000313" key="1">
    <source>
        <dbReference type="EMBL" id="OQR85819.1"/>
    </source>
</evidence>
<comment type="caution">
    <text evidence="1">The sequence shown here is derived from an EMBL/GenBank/DDBJ whole genome shotgun (WGS) entry which is preliminary data.</text>
</comment>
<dbReference type="AlphaFoldDB" id="A0A1V9YJC6"/>
<reference evidence="1 2" key="1">
    <citation type="journal article" date="2014" name="Genome Biol. Evol.">
        <title>The secreted proteins of Achlya hypogyna and Thraustotheca clavata identify the ancestral oomycete secretome and reveal gene acquisitions by horizontal gene transfer.</title>
        <authorList>
            <person name="Misner I."/>
            <person name="Blouin N."/>
            <person name="Leonard G."/>
            <person name="Richards T.A."/>
            <person name="Lane C.E."/>
        </authorList>
    </citation>
    <scope>NUCLEOTIDE SEQUENCE [LARGE SCALE GENOMIC DNA]</scope>
    <source>
        <strain evidence="1 2">ATCC 48635</strain>
    </source>
</reference>
<keyword evidence="2" id="KW-1185">Reference proteome</keyword>
<dbReference type="Proteomes" id="UP000243579">
    <property type="component" value="Unassembled WGS sequence"/>
</dbReference>
<dbReference type="EMBL" id="JNBR01001583">
    <property type="protein sequence ID" value="OQR85819.1"/>
    <property type="molecule type" value="Genomic_DNA"/>
</dbReference>
<protein>
    <recommendedName>
        <fullName evidence="3">DUF4371 domain-containing protein</fullName>
    </recommendedName>
</protein>
<accession>A0A1V9YJC6</accession>
<dbReference type="PANTHER" id="PTHR46880:SF5">
    <property type="entry name" value="DUF4371 DOMAIN-CONTAINING PROTEIN"/>
    <property type="match status" value="1"/>
</dbReference>
<organism evidence="1 2">
    <name type="scientific">Achlya hypogyna</name>
    <name type="common">Oomycete</name>
    <name type="synonym">Protoachlya hypogyna</name>
    <dbReference type="NCBI Taxonomy" id="1202772"/>
    <lineage>
        <taxon>Eukaryota</taxon>
        <taxon>Sar</taxon>
        <taxon>Stramenopiles</taxon>
        <taxon>Oomycota</taxon>
        <taxon>Saprolegniomycetes</taxon>
        <taxon>Saprolegniales</taxon>
        <taxon>Achlyaceae</taxon>
        <taxon>Achlya</taxon>
    </lineage>
</organism>
<evidence type="ECO:0000313" key="2">
    <source>
        <dbReference type="Proteomes" id="UP000243579"/>
    </source>
</evidence>